<evidence type="ECO:0000256" key="8">
    <source>
        <dbReference type="ARBA" id="ARBA00023180"/>
    </source>
</evidence>
<keyword evidence="4" id="KW-1133">Transmembrane helix</keyword>
<evidence type="ECO:0000256" key="4">
    <source>
        <dbReference type="ARBA" id="ARBA00022989"/>
    </source>
</evidence>
<evidence type="ECO:0000256" key="2">
    <source>
        <dbReference type="ARBA" id="ARBA00022448"/>
    </source>
</evidence>
<keyword evidence="8" id="KW-0325">Glycoprotein</keyword>
<evidence type="ECO:0000256" key="6">
    <source>
        <dbReference type="ARBA" id="ARBA00023136"/>
    </source>
</evidence>
<dbReference type="Proteomes" id="UP001162480">
    <property type="component" value="Chromosome 24"/>
</dbReference>
<keyword evidence="5" id="KW-0406">Ion transport</keyword>
<keyword evidence="6" id="KW-0472">Membrane</keyword>
<dbReference type="InterPro" id="IPR001320">
    <property type="entry name" value="Iontro_rcpt_C"/>
</dbReference>
<evidence type="ECO:0000256" key="3">
    <source>
        <dbReference type="ARBA" id="ARBA00022692"/>
    </source>
</evidence>
<evidence type="ECO:0000256" key="10">
    <source>
        <dbReference type="ARBA" id="ARBA00023303"/>
    </source>
</evidence>
<dbReference type="EMBL" id="OX597837">
    <property type="protein sequence ID" value="CAI9740382.1"/>
    <property type="molecule type" value="Genomic_DNA"/>
</dbReference>
<keyword evidence="9" id="KW-1071">Ligand-gated ion channel</keyword>
<dbReference type="AlphaFoldDB" id="A0AA36BV65"/>
<accession>A0AA36BV65</accession>
<keyword evidence="14" id="KW-1185">Reference proteome</keyword>
<organism evidence="13 14">
    <name type="scientific">Octopus vulgaris</name>
    <name type="common">Common octopus</name>
    <dbReference type="NCBI Taxonomy" id="6645"/>
    <lineage>
        <taxon>Eukaryota</taxon>
        <taxon>Metazoa</taxon>
        <taxon>Spiralia</taxon>
        <taxon>Lophotrochozoa</taxon>
        <taxon>Mollusca</taxon>
        <taxon>Cephalopoda</taxon>
        <taxon>Coleoidea</taxon>
        <taxon>Octopodiformes</taxon>
        <taxon>Octopoda</taxon>
        <taxon>Incirrata</taxon>
        <taxon>Octopodidae</taxon>
        <taxon>Octopus</taxon>
    </lineage>
</organism>
<evidence type="ECO:0000256" key="9">
    <source>
        <dbReference type="ARBA" id="ARBA00023286"/>
    </source>
</evidence>
<dbReference type="GO" id="GO:0015276">
    <property type="term" value="F:ligand-gated monoatomic ion channel activity"/>
    <property type="evidence" value="ECO:0007669"/>
    <property type="project" value="InterPro"/>
</dbReference>
<evidence type="ECO:0000313" key="13">
    <source>
        <dbReference type="EMBL" id="CAI9740382.1"/>
    </source>
</evidence>
<name>A0AA36BV65_OCTVU</name>
<dbReference type="Gene3D" id="3.40.50.2300">
    <property type="match status" value="1"/>
</dbReference>
<evidence type="ECO:0000313" key="14">
    <source>
        <dbReference type="Proteomes" id="UP001162480"/>
    </source>
</evidence>
<evidence type="ECO:0000256" key="1">
    <source>
        <dbReference type="ARBA" id="ARBA00004141"/>
    </source>
</evidence>
<dbReference type="Pfam" id="PF10613">
    <property type="entry name" value="Lig_chan-Glu_bd"/>
    <property type="match status" value="1"/>
</dbReference>
<proteinExistence type="predicted"/>
<keyword evidence="7" id="KW-0675">Receptor</keyword>
<reference evidence="13" key="1">
    <citation type="submission" date="2023-08" db="EMBL/GenBank/DDBJ databases">
        <authorList>
            <person name="Alioto T."/>
            <person name="Alioto T."/>
            <person name="Gomez Garrido J."/>
        </authorList>
    </citation>
    <scope>NUCLEOTIDE SEQUENCE</scope>
</reference>
<comment type="subcellular location">
    <subcellularLocation>
        <location evidence="1">Membrane</location>
        <topology evidence="1">Multi-pass membrane protein</topology>
    </subcellularLocation>
</comment>
<dbReference type="GO" id="GO:0016020">
    <property type="term" value="C:membrane"/>
    <property type="evidence" value="ECO:0007669"/>
    <property type="project" value="UniProtKB-SubCell"/>
</dbReference>
<evidence type="ECO:0000259" key="12">
    <source>
        <dbReference type="SMART" id="SM00918"/>
    </source>
</evidence>
<dbReference type="SMART" id="SM00918">
    <property type="entry name" value="Lig_chan-Glu_bd"/>
    <property type="match status" value="1"/>
</dbReference>
<keyword evidence="3" id="KW-0812">Transmembrane</keyword>
<feature type="domain" description="Ionotropic glutamate receptor C-terminal" evidence="11">
    <location>
        <begin position="302"/>
        <end position="478"/>
    </location>
</feature>
<protein>
    <submittedName>
        <fullName evidence="13">Glutamate receptor 2-like</fullName>
    </submittedName>
</protein>
<evidence type="ECO:0000259" key="11">
    <source>
        <dbReference type="SMART" id="SM00079"/>
    </source>
</evidence>
<dbReference type="SUPFAM" id="SSF53850">
    <property type="entry name" value="Periplasmic binding protein-like II"/>
    <property type="match status" value="1"/>
</dbReference>
<dbReference type="InterPro" id="IPR019594">
    <property type="entry name" value="Glu/Gly-bd"/>
</dbReference>
<keyword evidence="10" id="KW-0407">Ion channel</keyword>
<sequence length="499" mass="57342">MQELLRFYLKLYNVSHVWLPDLFCESFIPQKGLSPFKLLSQNNQLINAILEVVTSLEWKKVAVFLNGFLNKEQELSLLSGLTDREIFFVLHRLRYGEDLSYSRSMQAYKRHVLPLQFLLVIDAESAIKLLQFANQTGIIRKNIRWIIGNLNTGIDQIRDLQFDPYNINIITFKTNRYTAETNGCGNPEMQIKPAVFPNSPALEDAFQRILFCKSWRDRLTMLCSNNIQDTSKNNSARTNQSTTEDGEIITEQSYFVVGVQYDLRKEQELVFKEIAEWTYSKPFKFYTRIPFPNFQPGLGNITLKVGYNPLKPFLTKETEGNNTEFVGLCVEILIQLSRSLNFQYELIATKDSTFGSENKTTHIWSGLIGMAARANVSNEDYKRIGDIMASGPVVTKEKEMLILVDNHDYAFISDESLIYYIAGKFCGKYYVVRGDTPRQGLGFVTPKHSPYLAAISSTLMLIQQSGLIERYQKQWWPSDDECLKEEKSNNLKAKKIGLV</sequence>
<feature type="domain" description="Ionotropic glutamate receptor L-glutamate and glycine-binding" evidence="12">
    <location>
        <begin position="312"/>
        <end position="373"/>
    </location>
</feature>
<evidence type="ECO:0000256" key="5">
    <source>
        <dbReference type="ARBA" id="ARBA00023065"/>
    </source>
</evidence>
<gene>
    <name evidence="13" type="ORF">OCTVUL_1B020236</name>
</gene>
<dbReference type="PANTHER" id="PTHR18966">
    <property type="entry name" value="IONOTROPIC GLUTAMATE RECEPTOR"/>
    <property type="match status" value="1"/>
</dbReference>
<evidence type="ECO:0000256" key="7">
    <source>
        <dbReference type="ARBA" id="ARBA00023170"/>
    </source>
</evidence>
<dbReference type="SMART" id="SM00079">
    <property type="entry name" value="PBPe"/>
    <property type="match status" value="1"/>
</dbReference>
<dbReference type="Gene3D" id="3.40.190.10">
    <property type="entry name" value="Periplasmic binding protein-like II"/>
    <property type="match status" value="1"/>
</dbReference>
<dbReference type="InterPro" id="IPR015683">
    <property type="entry name" value="Ionotropic_Glu_rcpt"/>
</dbReference>
<keyword evidence="2" id="KW-0813">Transport</keyword>